<dbReference type="CDD" id="cd08192">
    <property type="entry name" value="MAR-like"/>
    <property type="match status" value="1"/>
</dbReference>
<proteinExistence type="predicted"/>
<dbReference type="PANTHER" id="PTHR11496">
    <property type="entry name" value="ALCOHOL DEHYDROGENASE"/>
    <property type="match status" value="1"/>
</dbReference>
<dbReference type="EMBL" id="JACCJB010000004">
    <property type="protein sequence ID" value="KAF6228455.1"/>
    <property type="molecule type" value="Genomic_DNA"/>
</dbReference>
<keyword evidence="1" id="KW-0560">Oxidoreductase</keyword>
<dbReference type="GeneID" id="59336582"/>
<dbReference type="InterPro" id="IPR056798">
    <property type="entry name" value="ADH_Fe_C"/>
</dbReference>
<reference evidence="4 5" key="1">
    <citation type="journal article" date="2020" name="Genomics">
        <title>Complete, high-quality genomes from long-read metagenomic sequencing of two wolf lichen thalli reveals enigmatic genome architecture.</title>
        <authorList>
            <person name="McKenzie S.K."/>
            <person name="Walston R.F."/>
            <person name="Allen J.L."/>
        </authorList>
    </citation>
    <scope>NUCLEOTIDE SEQUENCE [LARGE SCALE GENOMIC DNA]</scope>
    <source>
        <strain evidence="4">WasteWater1</strain>
    </source>
</reference>
<protein>
    <recommendedName>
        <fullName evidence="6">Alcohol dehydrogenase iron-type/glycerol dehydrogenase GldA domain-containing protein</fullName>
    </recommendedName>
</protein>
<dbReference type="SUPFAM" id="SSF56796">
    <property type="entry name" value="Dehydroquinate synthase-like"/>
    <property type="match status" value="1"/>
</dbReference>
<dbReference type="RefSeq" id="XP_037156389.1">
    <property type="nucleotide sequence ID" value="XM_037299053.1"/>
</dbReference>
<accession>A0A8H6FHH0</accession>
<feature type="domain" description="Fe-containing alcohol dehydrogenase-like C-terminal" evidence="3">
    <location>
        <begin position="216"/>
        <end position="413"/>
    </location>
</feature>
<evidence type="ECO:0000259" key="3">
    <source>
        <dbReference type="Pfam" id="PF25137"/>
    </source>
</evidence>
<sequence>MSHQGDETYLPAFAPGKSPHESPYISYGTPYPKACAHHVASTFHARRVYILASGALSRNTSDLPTLVSALESEIGDGAVVGIRKGVKPHSHYSDILEIVHEAKTANADILVTLGGGSLTDAAKVIALALANDATTLDDLETLYFDSPSLRHPLLPATIPIICIPTSLSAGEYTPLAGATNDATKHKHSFQHLSIGPRLVILSPELSTTTPLPIWLSTGVRAIDHCVEAICSTASTAEGDATAAKGLRQLVPGLLATKTAPRDLAPRMRCLLGARDAIGCGLLRVPMGASHGIGHQLGPLGVGHGDTSCVLLPAVMRFNRPVNAAKQDAVLRVLWGEAAVAAVLARRGLDRESADLGAVLDAVVRELGLPRSLKEVGVGREELPALAEGSLRDRYCRSNPVPLRERGQVMEILEMVVGD</sequence>
<dbReference type="Gene3D" id="1.20.1090.10">
    <property type="entry name" value="Dehydroquinate synthase-like - alpha domain"/>
    <property type="match status" value="1"/>
</dbReference>
<name>A0A8H6FHH0_9LECA</name>
<dbReference type="AlphaFoldDB" id="A0A8H6FHH0"/>
<dbReference type="GO" id="GO:0046872">
    <property type="term" value="F:metal ion binding"/>
    <property type="evidence" value="ECO:0007669"/>
    <property type="project" value="InterPro"/>
</dbReference>
<dbReference type="GO" id="GO:0004022">
    <property type="term" value="F:alcohol dehydrogenase (NAD+) activity"/>
    <property type="evidence" value="ECO:0007669"/>
    <property type="project" value="TreeGrafter"/>
</dbReference>
<dbReference type="GO" id="GO:0005739">
    <property type="term" value="C:mitochondrion"/>
    <property type="evidence" value="ECO:0007669"/>
    <property type="project" value="TreeGrafter"/>
</dbReference>
<dbReference type="InterPro" id="IPR039697">
    <property type="entry name" value="Alcohol_dehydrogenase_Fe"/>
</dbReference>
<evidence type="ECO:0000259" key="2">
    <source>
        <dbReference type="Pfam" id="PF00465"/>
    </source>
</evidence>
<organism evidence="4 5">
    <name type="scientific">Letharia lupina</name>
    <dbReference type="NCBI Taxonomy" id="560253"/>
    <lineage>
        <taxon>Eukaryota</taxon>
        <taxon>Fungi</taxon>
        <taxon>Dikarya</taxon>
        <taxon>Ascomycota</taxon>
        <taxon>Pezizomycotina</taxon>
        <taxon>Lecanoromycetes</taxon>
        <taxon>OSLEUM clade</taxon>
        <taxon>Lecanoromycetidae</taxon>
        <taxon>Lecanorales</taxon>
        <taxon>Lecanorineae</taxon>
        <taxon>Parmeliaceae</taxon>
        <taxon>Letharia</taxon>
    </lineage>
</organism>
<dbReference type="Pfam" id="PF25137">
    <property type="entry name" value="ADH_Fe_C"/>
    <property type="match status" value="1"/>
</dbReference>
<dbReference type="Gene3D" id="3.40.50.1970">
    <property type="match status" value="1"/>
</dbReference>
<dbReference type="Pfam" id="PF00465">
    <property type="entry name" value="Fe-ADH"/>
    <property type="match status" value="1"/>
</dbReference>
<dbReference type="InterPro" id="IPR001670">
    <property type="entry name" value="ADH_Fe/GldA"/>
</dbReference>
<evidence type="ECO:0000256" key="1">
    <source>
        <dbReference type="ARBA" id="ARBA00023002"/>
    </source>
</evidence>
<dbReference type="PANTHER" id="PTHR11496:SF107">
    <property type="entry name" value="ALCOHOL DEHYDROGENASE, PUTATIVE (AFU_ORTHOLOGUE AFUA_1G06800)-RELATED"/>
    <property type="match status" value="1"/>
</dbReference>
<evidence type="ECO:0000313" key="4">
    <source>
        <dbReference type="EMBL" id="KAF6228455.1"/>
    </source>
</evidence>
<gene>
    <name evidence="4" type="ORF">HO133_008185</name>
</gene>
<keyword evidence="5" id="KW-1185">Reference proteome</keyword>
<dbReference type="Proteomes" id="UP000593566">
    <property type="component" value="Unassembled WGS sequence"/>
</dbReference>
<feature type="domain" description="Alcohol dehydrogenase iron-type/glycerol dehydrogenase GldA" evidence="2">
    <location>
        <begin position="40"/>
        <end position="203"/>
    </location>
</feature>
<evidence type="ECO:0000313" key="5">
    <source>
        <dbReference type="Proteomes" id="UP000593566"/>
    </source>
</evidence>
<comment type="caution">
    <text evidence="4">The sequence shown here is derived from an EMBL/GenBank/DDBJ whole genome shotgun (WGS) entry which is preliminary data.</text>
</comment>
<evidence type="ECO:0008006" key="6">
    <source>
        <dbReference type="Google" id="ProtNLM"/>
    </source>
</evidence>